<dbReference type="InterPro" id="IPR002053">
    <property type="entry name" value="Glyco_hydro_25"/>
</dbReference>
<evidence type="ECO:0000313" key="5">
    <source>
        <dbReference type="Proteomes" id="UP000743107"/>
    </source>
</evidence>
<protein>
    <submittedName>
        <fullName evidence="3">Uncharacterized protein</fullName>
    </submittedName>
</protein>
<evidence type="ECO:0000256" key="1">
    <source>
        <dbReference type="ARBA" id="ARBA00010646"/>
    </source>
</evidence>
<dbReference type="Gene3D" id="3.20.20.80">
    <property type="entry name" value="Glycosidases"/>
    <property type="match status" value="1"/>
</dbReference>
<dbReference type="Proteomes" id="UP000472573">
    <property type="component" value="Unassembled WGS sequence"/>
</dbReference>
<reference evidence="2 4" key="1">
    <citation type="submission" date="2019-10" db="EMBL/GenBank/DDBJ databases">
        <authorList>
            <person name="Irmler S."/>
            <person name="Berthoud H."/>
            <person name="Roetschi A."/>
            <person name="Arias E."/>
            <person name="Shani N."/>
            <person name="Wuethrich D."/>
            <person name="Bruggmann R."/>
        </authorList>
    </citation>
    <scope>NUCLEOTIDE SEQUENCE [LARGE SCALE GENOMIC DNA]</scope>
    <source>
        <strain evidence="2 4">FAM13073</strain>
    </source>
</reference>
<name>A0A6L5A3I7_PEDPE</name>
<dbReference type="InterPro" id="IPR017853">
    <property type="entry name" value="GH"/>
</dbReference>
<evidence type="ECO:0000313" key="3">
    <source>
        <dbReference type="EMBL" id="MBF7126448.1"/>
    </source>
</evidence>
<reference evidence="2" key="2">
    <citation type="submission" date="2019-12" db="EMBL/GenBank/DDBJ databases">
        <title>SpeciesPrimer: A bioinformatics pipeline dedicated to the design of qPCR primers for the quantification of bacterial species.</title>
        <authorList>
            <person name="Dreier M."/>
            <person name="Berthoud H."/>
            <person name="Shani N."/>
            <person name="Wechsler D."/>
            <person name="Junier P."/>
        </authorList>
    </citation>
    <scope>NUCLEOTIDE SEQUENCE</scope>
    <source>
        <strain evidence="2">FAM13073</strain>
    </source>
</reference>
<comment type="similarity">
    <text evidence="1">Belongs to the glycosyl hydrolase 25 family.</text>
</comment>
<comment type="caution">
    <text evidence="3">The sequence shown here is derived from an EMBL/GenBank/DDBJ whole genome shotgun (WGS) entry which is preliminary data.</text>
</comment>
<dbReference type="GO" id="GO:0009253">
    <property type="term" value="P:peptidoglycan catabolic process"/>
    <property type="evidence" value="ECO:0007669"/>
    <property type="project" value="InterPro"/>
</dbReference>
<dbReference type="GO" id="GO:0003796">
    <property type="term" value="F:lysozyme activity"/>
    <property type="evidence" value="ECO:0007669"/>
    <property type="project" value="InterPro"/>
</dbReference>
<dbReference type="SUPFAM" id="SSF51445">
    <property type="entry name" value="(Trans)glycosidases"/>
    <property type="match status" value="1"/>
</dbReference>
<dbReference type="Pfam" id="PF01183">
    <property type="entry name" value="Glyco_hydro_25"/>
    <property type="match status" value="1"/>
</dbReference>
<dbReference type="Proteomes" id="UP000743107">
    <property type="component" value="Unassembled WGS sequence"/>
</dbReference>
<evidence type="ECO:0000313" key="2">
    <source>
        <dbReference type="EMBL" id="KAF0415088.1"/>
    </source>
</evidence>
<dbReference type="EMBL" id="JADOFV010000001">
    <property type="protein sequence ID" value="MBF7126448.1"/>
    <property type="molecule type" value="Genomic_DNA"/>
</dbReference>
<sequence>MDQGYNIVVLSETQTDIDWDKLVTDGVQAVVIRLSHGITQDTQASNFIAKAKEKGMYIHGYHDYEAIDGEVTFSLENAETLGLTSGAFMFLNSPPDDVLGFTNNWLSAGWNAGVKGESDDYYQWVVSDTEPDKGDLWQMDDIHGLDKTGDLVTEPKSNNPVVDPTNPNQPKEGAFVGYGIDSTGLRGGNALGYSTNGTDFYSVITPFGIIFRDNDAERMSKLMTNKLKLQSPNGTVFILSVNDDGELKAMKESDVT</sequence>
<proteinExistence type="inferred from homology"/>
<gene>
    <name evidence="2" type="ORF">GBO79_01855</name>
    <name evidence="3" type="ORF">ITQ97_01165</name>
</gene>
<dbReference type="EMBL" id="WENB01000001">
    <property type="protein sequence ID" value="KAF0415088.1"/>
    <property type="molecule type" value="Genomic_DNA"/>
</dbReference>
<organism evidence="3 5">
    <name type="scientific">Pediococcus pentosaceus</name>
    <dbReference type="NCBI Taxonomy" id="1255"/>
    <lineage>
        <taxon>Bacteria</taxon>
        <taxon>Bacillati</taxon>
        <taxon>Bacillota</taxon>
        <taxon>Bacilli</taxon>
        <taxon>Lactobacillales</taxon>
        <taxon>Lactobacillaceae</taxon>
        <taxon>Pediococcus</taxon>
    </lineage>
</organism>
<dbReference type="GO" id="GO:0016998">
    <property type="term" value="P:cell wall macromolecule catabolic process"/>
    <property type="evidence" value="ECO:0007669"/>
    <property type="project" value="InterPro"/>
</dbReference>
<evidence type="ECO:0000313" key="4">
    <source>
        <dbReference type="Proteomes" id="UP000472573"/>
    </source>
</evidence>
<dbReference type="AlphaFoldDB" id="A0A6L5A3I7"/>
<reference evidence="4" key="3">
    <citation type="submission" date="2020-03" db="EMBL/GenBank/DDBJ databases">
        <title>SpeciesPrimer: A bioinformatics pipeline dedicated to the design of qPCR primers for the quantification of bacterial species.</title>
        <authorList>
            <person name="Dreier M."/>
            <person name="Berthoud H."/>
            <person name="Shani N."/>
            <person name="Wechsler D."/>
            <person name="Junier P."/>
        </authorList>
    </citation>
    <scope>NUCLEOTIDE SEQUENCE [LARGE SCALE GENOMIC DNA]</scope>
    <source>
        <strain evidence="4">FAM13073</strain>
    </source>
</reference>
<dbReference type="RefSeq" id="WP_146419263.1">
    <property type="nucleotide sequence ID" value="NZ_CP039378.1"/>
</dbReference>
<keyword evidence="4" id="KW-1185">Reference proteome</keyword>
<reference evidence="3" key="4">
    <citation type="submission" date="2020-11" db="EMBL/GenBank/DDBJ databases">
        <title>Antibiotic susceptibility profiles of Pediococcus pentosaceus from various origins and their implications for the safety assessment of strains with food-technology applications.</title>
        <authorList>
            <person name="Shani N."/>
            <person name="Oberhaensli S."/>
            <person name="Arias E."/>
        </authorList>
    </citation>
    <scope>NUCLEOTIDE SEQUENCE</scope>
    <source>
        <strain evidence="3">FAM 19164</strain>
    </source>
</reference>
<accession>A0A6L5A3I7</accession>